<feature type="coiled-coil region" evidence="8">
    <location>
        <begin position="293"/>
        <end position="332"/>
    </location>
</feature>
<dbReference type="PANTHER" id="PTHR35789">
    <property type="entry name" value="SPORE GERMINATION PROTEIN B3"/>
    <property type="match status" value="1"/>
</dbReference>
<organism evidence="12 13">
    <name type="scientific">Sediminibacillus dalangtanensis</name>
    <dbReference type="NCBI Taxonomy" id="2729421"/>
    <lineage>
        <taxon>Bacteria</taxon>
        <taxon>Bacillati</taxon>
        <taxon>Bacillota</taxon>
        <taxon>Bacilli</taxon>
        <taxon>Bacillales</taxon>
        <taxon>Bacillaceae</taxon>
        <taxon>Sediminibacillus</taxon>
    </lineage>
</organism>
<feature type="domain" description="Spore germination protein N-terminal" evidence="11">
    <location>
        <begin position="22"/>
        <end position="189"/>
    </location>
</feature>
<dbReference type="NCBIfam" id="TIGR02887">
    <property type="entry name" value="spore_ger_x_C"/>
    <property type="match status" value="1"/>
</dbReference>
<keyword evidence="8" id="KW-0175">Coiled coil</keyword>
<evidence type="ECO:0000256" key="2">
    <source>
        <dbReference type="ARBA" id="ARBA00007886"/>
    </source>
</evidence>
<keyword evidence="4 9" id="KW-0732">Signal</keyword>
<comment type="similarity">
    <text evidence="2">Belongs to the GerABKC lipoprotein family.</text>
</comment>
<evidence type="ECO:0000256" key="1">
    <source>
        <dbReference type="ARBA" id="ARBA00004635"/>
    </source>
</evidence>
<dbReference type="RefSeq" id="WP_209367328.1">
    <property type="nucleotide sequence ID" value="NZ_CP046956.1"/>
</dbReference>
<feature type="domain" description="Spore germination GerAC-like C-terminal" evidence="10">
    <location>
        <begin position="198"/>
        <end position="372"/>
    </location>
</feature>
<keyword evidence="13" id="KW-1185">Reference proteome</keyword>
<dbReference type="EMBL" id="CP046956">
    <property type="protein sequence ID" value="QTM98529.1"/>
    <property type="molecule type" value="Genomic_DNA"/>
</dbReference>
<evidence type="ECO:0000313" key="13">
    <source>
        <dbReference type="Proteomes" id="UP000665043"/>
    </source>
</evidence>
<evidence type="ECO:0000259" key="10">
    <source>
        <dbReference type="Pfam" id="PF05504"/>
    </source>
</evidence>
<name>A0ABX7VRB8_9BACI</name>
<evidence type="ECO:0000256" key="5">
    <source>
        <dbReference type="ARBA" id="ARBA00023136"/>
    </source>
</evidence>
<evidence type="ECO:0000256" key="4">
    <source>
        <dbReference type="ARBA" id="ARBA00022729"/>
    </source>
</evidence>
<dbReference type="Pfam" id="PF05504">
    <property type="entry name" value="Spore_GerAC"/>
    <property type="match status" value="1"/>
</dbReference>
<keyword evidence="6" id="KW-0564">Palmitate</keyword>
<dbReference type="InterPro" id="IPR046953">
    <property type="entry name" value="Spore_GerAC-like_C"/>
</dbReference>
<feature type="signal peptide" evidence="9">
    <location>
        <begin position="1"/>
        <end position="20"/>
    </location>
</feature>
<keyword evidence="3" id="KW-0309">Germination</keyword>
<dbReference type="PANTHER" id="PTHR35789:SF1">
    <property type="entry name" value="SPORE GERMINATION PROTEIN B3"/>
    <property type="match status" value="1"/>
</dbReference>
<dbReference type="InterPro" id="IPR038501">
    <property type="entry name" value="Spore_GerAC_C_sf"/>
</dbReference>
<gene>
    <name evidence="12" type="ORF">ERJ70_03985</name>
</gene>
<dbReference type="InterPro" id="IPR008844">
    <property type="entry name" value="Spore_GerAC-like"/>
</dbReference>
<reference evidence="12 13" key="1">
    <citation type="submission" date="2019-12" db="EMBL/GenBank/DDBJ databases">
        <title>The whole genome sequencing of a strain isolated from a Mars analog, Dalangtan Playa.</title>
        <authorList>
            <person name="Huang T."/>
        </authorList>
    </citation>
    <scope>NUCLEOTIDE SEQUENCE [LARGE SCALE GENOMIC DNA]</scope>
    <source>
        <strain evidence="12 13">DP4-553-S</strain>
    </source>
</reference>
<sequence length="375" mass="42767">MKRLIFVFFCLLLSAGCAPTYPIERLGIINTIGIDSDSQDSKALNATYVYFQFDPNAKNINEIVSSKAKTLKGTREKANAKSNFQLVPGKLRVLMMGRPLAEKGVASILDTLVRDAKITDTMYLAVADSAAGNVLSEVFQRSTTNIGTHLYQLIDTNVEQEILLRTTLRDFMHKYYDIGNDPVLPLISVVEHMPSIERMALFRDETYAGDISVEEGFFIKLLSGRYQAGRLELSLPIDEFKSIQQKDTDQREEDSLFLSLSDLLSHNSIKLVSKKEVRFQSDIKVQARIMEISEQLELDKEEVVKRLEKVIQKDMERQINQLLDKFRELNVDPIGFGSIYNAKHPITQEEWRKLMPEMKLDLNLNVNIIRQGIID</sequence>
<evidence type="ECO:0000259" key="11">
    <source>
        <dbReference type="Pfam" id="PF25198"/>
    </source>
</evidence>
<comment type="subcellular location">
    <subcellularLocation>
        <location evidence="1">Membrane</location>
        <topology evidence="1">Lipid-anchor</topology>
    </subcellularLocation>
</comment>
<accession>A0ABX7VRB8</accession>
<evidence type="ECO:0000256" key="3">
    <source>
        <dbReference type="ARBA" id="ARBA00022544"/>
    </source>
</evidence>
<evidence type="ECO:0000313" key="12">
    <source>
        <dbReference type="EMBL" id="QTM98529.1"/>
    </source>
</evidence>
<keyword evidence="5" id="KW-0472">Membrane</keyword>
<evidence type="ECO:0000256" key="9">
    <source>
        <dbReference type="SAM" id="SignalP"/>
    </source>
</evidence>
<dbReference type="Pfam" id="PF25198">
    <property type="entry name" value="Spore_GerAC_N"/>
    <property type="match status" value="1"/>
</dbReference>
<dbReference type="PROSITE" id="PS51257">
    <property type="entry name" value="PROKAR_LIPOPROTEIN"/>
    <property type="match status" value="1"/>
</dbReference>
<evidence type="ECO:0000256" key="6">
    <source>
        <dbReference type="ARBA" id="ARBA00023139"/>
    </source>
</evidence>
<dbReference type="Gene3D" id="3.30.300.210">
    <property type="entry name" value="Nutrient germinant receptor protein C, domain 3"/>
    <property type="match status" value="1"/>
</dbReference>
<protein>
    <submittedName>
        <fullName evidence="12">Ger(X)C family spore germination protein</fullName>
    </submittedName>
</protein>
<dbReference type="Proteomes" id="UP000665043">
    <property type="component" value="Chromosome"/>
</dbReference>
<evidence type="ECO:0000256" key="7">
    <source>
        <dbReference type="ARBA" id="ARBA00023288"/>
    </source>
</evidence>
<keyword evidence="7" id="KW-0449">Lipoprotein</keyword>
<proteinExistence type="inferred from homology"/>
<feature type="chain" id="PRO_5046208910" evidence="9">
    <location>
        <begin position="21"/>
        <end position="375"/>
    </location>
</feature>
<evidence type="ECO:0000256" key="8">
    <source>
        <dbReference type="SAM" id="Coils"/>
    </source>
</evidence>
<dbReference type="InterPro" id="IPR057336">
    <property type="entry name" value="GerAC_N"/>
</dbReference>